<gene>
    <name evidence="1" type="ORF">L195_g064093</name>
</gene>
<evidence type="ECO:0000313" key="1">
    <source>
        <dbReference type="EMBL" id="PNX68690.1"/>
    </source>
</evidence>
<reference evidence="1 2" key="2">
    <citation type="journal article" date="2017" name="Front. Plant Sci.">
        <title>Gene Classification and Mining of Molecular Markers Useful in Red Clover (Trifolium pratense) Breeding.</title>
        <authorList>
            <person name="Istvanek J."/>
            <person name="Dluhosova J."/>
            <person name="Dluhos P."/>
            <person name="Patkova L."/>
            <person name="Nedelnik J."/>
            <person name="Repkova J."/>
        </authorList>
    </citation>
    <scope>NUCLEOTIDE SEQUENCE [LARGE SCALE GENOMIC DNA]</scope>
    <source>
        <strain evidence="2">cv. Tatra</strain>
        <tissue evidence="1">Young leaves</tissue>
    </source>
</reference>
<dbReference type="Proteomes" id="UP000236291">
    <property type="component" value="Unassembled WGS sequence"/>
</dbReference>
<sequence length="30" mass="3328">MGCLDGEDFRSWNVLASHKIFESSLSVLVS</sequence>
<organism evidence="1 2">
    <name type="scientific">Trifolium pratense</name>
    <name type="common">Red clover</name>
    <dbReference type="NCBI Taxonomy" id="57577"/>
    <lineage>
        <taxon>Eukaryota</taxon>
        <taxon>Viridiplantae</taxon>
        <taxon>Streptophyta</taxon>
        <taxon>Embryophyta</taxon>
        <taxon>Tracheophyta</taxon>
        <taxon>Spermatophyta</taxon>
        <taxon>Magnoliopsida</taxon>
        <taxon>eudicotyledons</taxon>
        <taxon>Gunneridae</taxon>
        <taxon>Pentapetalae</taxon>
        <taxon>rosids</taxon>
        <taxon>fabids</taxon>
        <taxon>Fabales</taxon>
        <taxon>Fabaceae</taxon>
        <taxon>Papilionoideae</taxon>
        <taxon>50 kb inversion clade</taxon>
        <taxon>NPAAA clade</taxon>
        <taxon>Hologalegina</taxon>
        <taxon>IRL clade</taxon>
        <taxon>Trifolieae</taxon>
        <taxon>Trifolium</taxon>
    </lineage>
</organism>
<comment type="caution">
    <text evidence="1">The sequence shown here is derived from an EMBL/GenBank/DDBJ whole genome shotgun (WGS) entry which is preliminary data.</text>
</comment>
<name>A0A2K3KQX8_TRIPR</name>
<dbReference type="EMBL" id="ASHM01232325">
    <property type="protein sequence ID" value="PNX68690.1"/>
    <property type="molecule type" value="Genomic_DNA"/>
</dbReference>
<protein>
    <submittedName>
        <fullName evidence="1">Uncharacterized protein</fullName>
    </submittedName>
</protein>
<dbReference type="AlphaFoldDB" id="A0A2K3KQX8"/>
<evidence type="ECO:0000313" key="2">
    <source>
        <dbReference type="Proteomes" id="UP000236291"/>
    </source>
</evidence>
<reference evidence="1 2" key="1">
    <citation type="journal article" date="2014" name="Am. J. Bot.">
        <title>Genome assembly and annotation for red clover (Trifolium pratense; Fabaceae).</title>
        <authorList>
            <person name="Istvanek J."/>
            <person name="Jaros M."/>
            <person name="Krenek A."/>
            <person name="Repkova J."/>
        </authorList>
    </citation>
    <scope>NUCLEOTIDE SEQUENCE [LARGE SCALE GENOMIC DNA]</scope>
    <source>
        <strain evidence="2">cv. Tatra</strain>
        <tissue evidence="1">Young leaves</tissue>
    </source>
</reference>
<feature type="non-terminal residue" evidence="1">
    <location>
        <position position="30"/>
    </location>
</feature>
<accession>A0A2K3KQX8</accession>
<proteinExistence type="predicted"/>